<sequence length="91" mass="10981">MLLQNSRGCFRRRPLVLLKSRPYQAEPYEQALWACKARAKDSCRNFISKKCFRNFTSQNFKIPTRLNFKILTKPDSKLRRSRIMKFYPTKF</sequence>
<keyword evidence="2" id="KW-1185">Reference proteome</keyword>
<dbReference type="EMBL" id="ACYG01000009">
    <property type="protein sequence ID" value="EEV18575.1"/>
    <property type="molecule type" value="Genomic_DNA"/>
</dbReference>
<organism evidence="1 2">
    <name type="scientific">Campylobacter gracilis RM3268</name>
    <dbReference type="NCBI Taxonomy" id="553220"/>
    <lineage>
        <taxon>Bacteria</taxon>
        <taxon>Pseudomonadati</taxon>
        <taxon>Campylobacterota</taxon>
        <taxon>Epsilonproteobacteria</taxon>
        <taxon>Campylobacterales</taxon>
        <taxon>Campylobacteraceae</taxon>
        <taxon>Campylobacter</taxon>
    </lineage>
</organism>
<dbReference type="AlphaFoldDB" id="C8PEU7"/>
<evidence type="ECO:0000313" key="1">
    <source>
        <dbReference type="EMBL" id="EEV18575.1"/>
    </source>
</evidence>
<reference evidence="1 2" key="1">
    <citation type="submission" date="2009-07" db="EMBL/GenBank/DDBJ databases">
        <authorList>
            <person name="Madupu R."/>
            <person name="Sebastian Y."/>
            <person name="Durkin A.S."/>
            <person name="Torralba M."/>
            <person name="Methe B."/>
            <person name="Sutton G.G."/>
            <person name="Strausberg R.L."/>
            <person name="Nelson K.E."/>
        </authorList>
    </citation>
    <scope>NUCLEOTIDE SEQUENCE [LARGE SCALE GENOMIC DNA]</scope>
    <source>
        <strain evidence="1 2">RM3268</strain>
    </source>
</reference>
<dbReference type="Proteomes" id="UP000005709">
    <property type="component" value="Unassembled WGS sequence"/>
</dbReference>
<name>C8PEU7_9BACT</name>
<proteinExistence type="predicted"/>
<protein>
    <submittedName>
        <fullName evidence="1">Uncharacterized protein</fullName>
    </submittedName>
</protein>
<accession>C8PEU7</accession>
<gene>
    <name evidence="1" type="ORF">CAMGR0001_2586</name>
</gene>
<comment type="caution">
    <text evidence="1">The sequence shown here is derived from an EMBL/GenBank/DDBJ whole genome shotgun (WGS) entry which is preliminary data.</text>
</comment>
<evidence type="ECO:0000313" key="2">
    <source>
        <dbReference type="Proteomes" id="UP000005709"/>
    </source>
</evidence>